<keyword evidence="3" id="KW-1185">Reference proteome</keyword>
<name>A0A835CEF7_9FABA</name>
<evidence type="ECO:0000313" key="2">
    <source>
        <dbReference type="EMBL" id="KAF7837585.1"/>
    </source>
</evidence>
<protein>
    <submittedName>
        <fullName evidence="2">Uncharacterized protein</fullName>
    </submittedName>
</protein>
<comment type="caution">
    <text evidence="2">The sequence shown here is derived from an EMBL/GenBank/DDBJ whole genome shotgun (WGS) entry which is preliminary data.</text>
</comment>
<accession>A0A835CEF7</accession>
<evidence type="ECO:0000313" key="3">
    <source>
        <dbReference type="Proteomes" id="UP000634136"/>
    </source>
</evidence>
<reference evidence="2" key="1">
    <citation type="submission" date="2020-09" db="EMBL/GenBank/DDBJ databases">
        <title>Genome-Enabled Discovery of Anthraquinone Biosynthesis in Senna tora.</title>
        <authorList>
            <person name="Kang S.-H."/>
            <person name="Pandey R.P."/>
            <person name="Lee C.-M."/>
            <person name="Sim J.-S."/>
            <person name="Jeong J.-T."/>
            <person name="Choi B.-S."/>
            <person name="Jung M."/>
            <person name="Ginzburg D."/>
            <person name="Zhao K."/>
            <person name="Won S.Y."/>
            <person name="Oh T.-J."/>
            <person name="Yu Y."/>
            <person name="Kim N.-H."/>
            <person name="Lee O.R."/>
            <person name="Lee T.-H."/>
            <person name="Bashyal P."/>
            <person name="Kim T.-S."/>
            <person name="Lee W.-H."/>
            <person name="Kawkins C."/>
            <person name="Kim C.-K."/>
            <person name="Kim J.S."/>
            <person name="Ahn B.O."/>
            <person name="Rhee S.Y."/>
            <person name="Sohng J.K."/>
        </authorList>
    </citation>
    <scope>NUCLEOTIDE SEQUENCE</scope>
    <source>
        <tissue evidence="2">Leaf</tissue>
    </source>
</reference>
<evidence type="ECO:0000256" key="1">
    <source>
        <dbReference type="SAM" id="MobiDB-lite"/>
    </source>
</evidence>
<dbReference type="AlphaFoldDB" id="A0A835CEF7"/>
<organism evidence="2 3">
    <name type="scientific">Senna tora</name>
    <dbReference type="NCBI Taxonomy" id="362788"/>
    <lineage>
        <taxon>Eukaryota</taxon>
        <taxon>Viridiplantae</taxon>
        <taxon>Streptophyta</taxon>
        <taxon>Embryophyta</taxon>
        <taxon>Tracheophyta</taxon>
        <taxon>Spermatophyta</taxon>
        <taxon>Magnoliopsida</taxon>
        <taxon>eudicotyledons</taxon>
        <taxon>Gunneridae</taxon>
        <taxon>Pentapetalae</taxon>
        <taxon>rosids</taxon>
        <taxon>fabids</taxon>
        <taxon>Fabales</taxon>
        <taxon>Fabaceae</taxon>
        <taxon>Caesalpinioideae</taxon>
        <taxon>Cassia clade</taxon>
        <taxon>Senna</taxon>
    </lineage>
</organism>
<feature type="compositionally biased region" description="Polar residues" evidence="1">
    <location>
        <begin position="9"/>
        <end position="18"/>
    </location>
</feature>
<proteinExistence type="predicted"/>
<sequence length="42" mass="4735">MVERDANSVLVNDGSTADQGVDEDARSQWKCKELMTMQELFS</sequence>
<dbReference type="Proteomes" id="UP000634136">
    <property type="component" value="Unassembled WGS sequence"/>
</dbReference>
<feature type="region of interest" description="Disordered" evidence="1">
    <location>
        <begin position="1"/>
        <end position="24"/>
    </location>
</feature>
<gene>
    <name evidence="2" type="ORF">G2W53_006067</name>
</gene>
<dbReference type="EMBL" id="JAAIUW010000003">
    <property type="protein sequence ID" value="KAF7837585.1"/>
    <property type="molecule type" value="Genomic_DNA"/>
</dbReference>